<dbReference type="Gene3D" id="3.10.450.50">
    <property type="match status" value="1"/>
</dbReference>
<dbReference type="EMBL" id="CP106877">
    <property type="protein sequence ID" value="WAA12740.1"/>
    <property type="molecule type" value="Genomic_DNA"/>
</dbReference>
<dbReference type="AlphaFoldDB" id="A0A9E8M0M4"/>
<dbReference type="PROSITE" id="PS50005">
    <property type="entry name" value="TPR"/>
    <property type="match status" value="1"/>
</dbReference>
<gene>
    <name evidence="2" type="ORF">OE105_00920</name>
</gene>
<name>A0A9E8M0M4_9BACI</name>
<protein>
    <submittedName>
        <fullName evidence="2">SEC-C domain-containing protein</fullName>
    </submittedName>
</protein>
<evidence type="ECO:0000256" key="1">
    <source>
        <dbReference type="PROSITE-ProRule" id="PRU00339"/>
    </source>
</evidence>
<dbReference type="Gene3D" id="1.25.40.10">
    <property type="entry name" value="Tetratricopeptide repeat domain"/>
    <property type="match status" value="1"/>
</dbReference>
<dbReference type="Pfam" id="PF02810">
    <property type="entry name" value="SEC-C"/>
    <property type="match status" value="1"/>
</dbReference>
<dbReference type="SUPFAM" id="SSF48452">
    <property type="entry name" value="TPR-like"/>
    <property type="match status" value="1"/>
</dbReference>
<sequence length="668" mass="78001">MAIGRNDPCPCGSGKKYKHCCGKTNVVSLNYIILDELKKIQFDILSFADQYLQNMDMKNLRKIAPRIKKQHISDDMLDVLFSYWYILNGKTKDGQPILKTFVAKEISLIQRSKTRSIVGNWPGNLHVAFGLVEKINPQKFEIFDWLSERTYTVYTKEDIVDHTIHFTLLLPFENGNWFQIGPPLNISPRFLTPLNDWIYDAFETSGKDDPESFLREEFILLFNELMGKLKQLDCEENETALEKQPKEEVSIDIPIQKAIEIIKWKKPVYRQVIEELLEDVEMLGSLDDEIPAKALALWFTFCEEKQPTIKKPDIYIAALIYTFQSLNLLQTAFTYSKLATMYGVSSSSISKVANEMMDFFYEKALEASEGVQYRTLQEPRAVERTTWLLGLQLQEEEFDRDDETQSFFENKQIEDKLKTLTSPRHRAQALLYDAFESEGEEKLNLAKEALKIYSNSPDAYTILAEFERDEEAAFDWLEKGVKVGSEEWKEEMKDRNYPFWSDVETRPFMRAKYNYALLAKWLGKISDAITQFEELLKLNPNDNQGARYLLIPYCIQEGMVQKTKQIIEQYGDEDTVFFHMYTLMIELELNGITPTAKSIWKKMLKRNRYITDYLTGKKKLPEEIPFHYSFGSKEEAEILVEEIYDILIERKKIREGLTKLLGEKLSLH</sequence>
<dbReference type="InterPro" id="IPR004027">
    <property type="entry name" value="SEC_C_motif"/>
</dbReference>
<keyword evidence="1" id="KW-0802">TPR repeat</keyword>
<dbReference type="InterPro" id="IPR011990">
    <property type="entry name" value="TPR-like_helical_dom_sf"/>
</dbReference>
<dbReference type="SUPFAM" id="SSF103642">
    <property type="entry name" value="Sec-C motif"/>
    <property type="match status" value="1"/>
</dbReference>
<reference evidence="2" key="1">
    <citation type="submission" date="2022-09" db="EMBL/GenBank/DDBJ databases">
        <title>Complete Genomes of Fervidibacillus albus and Fervidibacillus halotolerans isolated from tidal flat sediments.</title>
        <authorList>
            <person name="Kwon K.K."/>
            <person name="Yang S.-H."/>
            <person name="Park M.J."/>
            <person name="Oh H.-M."/>
        </authorList>
    </citation>
    <scope>NUCLEOTIDE SEQUENCE</scope>
    <source>
        <strain evidence="2">MEBiC13594</strain>
    </source>
</reference>
<dbReference type="Proteomes" id="UP001164726">
    <property type="component" value="Chromosome"/>
</dbReference>
<keyword evidence="3" id="KW-1185">Reference proteome</keyword>
<proteinExistence type="predicted"/>
<accession>A0A9E8M0M4</accession>
<dbReference type="KEGG" id="fhl:OE105_00920"/>
<organism evidence="2 3">
    <name type="scientific">Fervidibacillus halotolerans</name>
    <dbReference type="NCBI Taxonomy" id="2980027"/>
    <lineage>
        <taxon>Bacteria</taxon>
        <taxon>Bacillati</taxon>
        <taxon>Bacillota</taxon>
        <taxon>Bacilli</taxon>
        <taxon>Bacillales</taxon>
        <taxon>Bacillaceae</taxon>
        <taxon>Fervidibacillus</taxon>
    </lineage>
</organism>
<evidence type="ECO:0000313" key="2">
    <source>
        <dbReference type="EMBL" id="WAA12740.1"/>
    </source>
</evidence>
<dbReference type="RefSeq" id="WP_275420870.1">
    <property type="nucleotide sequence ID" value="NZ_CP106877.1"/>
</dbReference>
<dbReference type="InterPro" id="IPR019734">
    <property type="entry name" value="TPR_rpt"/>
</dbReference>
<evidence type="ECO:0000313" key="3">
    <source>
        <dbReference type="Proteomes" id="UP001164726"/>
    </source>
</evidence>
<feature type="repeat" description="TPR" evidence="1">
    <location>
        <begin position="509"/>
        <end position="542"/>
    </location>
</feature>